<evidence type="ECO:0000256" key="3">
    <source>
        <dbReference type="SAM" id="Coils"/>
    </source>
</evidence>
<dbReference type="InterPro" id="IPR001315">
    <property type="entry name" value="CARD"/>
</dbReference>
<evidence type="ECO:0000259" key="4">
    <source>
        <dbReference type="PROSITE" id="PS50209"/>
    </source>
</evidence>
<evidence type="ECO:0000313" key="6">
    <source>
        <dbReference type="Proteomes" id="UP000261580"/>
    </source>
</evidence>
<dbReference type="GO" id="GO:0042981">
    <property type="term" value="P:regulation of apoptotic process"/>
    <property type="evidence" value="ECO:0007669"/>
    <property type="project" value="InterPro"/>
</dbReference>
<dbReference type="GeneTree" id="ENSGT00940000160777"/>
<dbReference type="InterPro" id="IPR027417">
    <property type="entry name" value="P-loop_NTPase"/>
</dbReference>
<organism evidence="5 6">
    <name type="scientific">Neolamprologus brichardi</name>
    <name type="common">Fairy cichlid</name>
    <name type="synonym">Lamprologus brichardi</name>
    <dbReference type="NCBI Taxonomy" id="32507"/>
    <lineage>
        <taxon>Eukaryota</taxon>
        <taxon>Metazoa</taxon>
        <taxon>Chordata</taxon>
        <taxon>Craniata</taxon>
        <taxon>Vertebrata</taxon>
        <taxon>Euteleostomi</taxon>
        <taxon>Actinopterygii</taxon>
        <taxon>Neopterygii</taxon>
        <taxon>Teleostei</taxon>
        <taxon>Neoteleostei</taxon>
        <taxon>Acanthomorphata</taxon>
        <taxon>Ovalentaria</taxon>
        <taxon>Cichlomorphae</taxon>
        <taxon>Cichliformes</taxon>
        <taxon>Cichlidae</taxon>
        <taxon>African cichlids</taxon>
        <taxon>Pseudocrenilabrinae</taxon>
        <taxon>Lamprologini</taxon>
        <taxon>Neolamprologus</taxon>
    </lineage>
</organism>
<dbReference type="Proteomes" id="UP000261580">
    <property type="component" value="Unassembled WGS sequence"/>
</dbReference>
<dbReference type="PANTHER" id="PTHR14559">
    <property type="entry name" value="CASPASE RECRUITMENT DOMAIN FAMILY"/>
    <property type="match status" value="1"/>
</dbReference>
<dbReference type="GO" id="GO:0005737">
    <property type="term" value="C:cytoplasm"/>
    <property type="evidence" value="ECO:0007669"/>
    <property type="project" value="TreeGrafter"/>
</dbReference>
<evidence type="ECO:0000256" key="1">
    <source>
        <dbReference type="ARBA" id="ARBA00022553"/>
    </source>
</evidence>
<keyword evidence="2 3" id="KW-0175">Coiled coil</keyword>
<dbReference type="GO" id="GO:0050700">
    <property type="term" value="F:CARD domain binding"/>
    <property type="evidence" value="ECO:0007669"/>
    <property type="project" value="TreeGrafter"/>
</dbReference>
<reference evidence="5" key="1">
    <citation type="submission" date="2025-08" db="UniProtKB">
        <authorList>
            <consortium name="Ensembl"/>
        </authorList>
    </citation>
    <scope>IDENTIFICATION</scope>
</reference>
<name>A0A3Q4I0R9_NEOBR</name>
<dbReference type="InterPro" id="IPR011029">
    <property type="entry name" value="DEATH-like_dom_sf"/>
</dbReference>
<evidence type="ECO:0000256" key="2">
    <source>
        <dbReference type="ARBA" id="ARBA00023054"/>
    </source>
</evidence>
<dbReference type="PROSITE" id="PS50209">
    <property type="entry name" value="CARD"/>
    <property type="match status" value="1"/>
</dbReference>
<dbReference type="FunFam" id="1.10.533.10:FF:000003">
    <property type="entry name" value="Caspase recruitment domain family, member 11"/>
    <property type="match status" value="1"/>
</dbReference>
<feature type="domain" description="CARD" evidence="4">
    <location>
        <begin position="16"/>
        <end position="108"/>
    </location>
</feature>
<dbReference type="PANTHER" id="PTHR14559:SF1">
    <property type="entry name" value="CASPASE RECRUITMENT DOMAIN-CONTAINING PROTEIN 14"/>
    <property type="match status" value="1"/>
</dbReference>
<dbReference type="Bgee" id="ENSNBRG00000017999">
    <property type="expression patterns" value="Expressed in testis"/>
</dbReference>
<proteinExistence type="predicted"/>
<accession>A0A3Q4I0R9</accession>
<dbReference type="Ensembl" id="ENSNBRT00000024246.1">
    <property type="protein sequence ID" value="ENSNBRP00000023632.1"/>
    <property type="gene ID" value="ENSNBRG00000017999.1"/>
</dbReference>
<dbReference type="Gene3D" id="3.40.50.300">
    <property type="entry name" value="P-loop containing nucleotide triphosphate hydrolases"/>
    <property type="match status" value="1"/>
</dbReference>
<sequence length="689" mass="78191">MAEECVPEDLDLKEMGEEELWELINDNRHRISLGVRPCILIPYLRQARVLSEMDEDEILSCHNLTNRCMRTSHMLDLLRTQGKNGGMALLESLMIHYPALYTQVTGRKPSTEPSRFSGLIKYSELTEYLVRAVTGMQKELQEARNEASKLRAHCASLEADISQMMEQEMKSRNLRTDNERIQRHLCSLQREVTKLKDEKCDLYIRYTAAIEEKSAVNGRLHELNLQAYQSRDEAQAMIAHVLAEKDTLRCQLVELQEKVFSLQTKRSSAELHQSSEVNFLNTHALTYAQHFLSRSSVPPFLMRSRPKAIRVSGRVLSISFQGEALLSQLAVLGGNKTGVFVHQVTEGSAVGYEKNQKALRMVLEDSTLEEAMWALGQVAGICHLSLRPRQDDYEALLQQLQSSETSSGDSFYVRVNMSLTAGPGGTLPVSCNDILHVTNTRPAGTEDSWRASHVHPCQQLDLQSGTVPNYYRLRVMTQNTQKTVRIVSTGRQGRNPLWVSVEEEKSASAESDATSAPKSCVTLMPYTLVTPRYPPVCRPVLLLPSVLGRILDKKLASWQGFQLCEPEVLSSSEHAAQLQRSEILEEVEQGGSRCYTLQSVEKVMKKVRQEVKVYLSNFYVRSKLHRHSQTEEQLLACSRSEEPLLDKLPCLYHSVDPESWCDQTSLLTSLRTIIWEEQKKIVWVEPDLW</sequence>
<keyword evidence="1" id="KW-0597">Phosphoprotein</keyword>
<keyword evidence="6" id="KW-1185">Reference proteome</keyword>
<feature type="coiled-coil region" evidence="3">
    <location>
        <begin position="238"/>
        <end position="265"/>
    </location>
</feature>
<dbReference type="Gene3D" id="2.30.30.40">
    <property type="entry name" value="SH3 Domains"/>
    <property type="match status" value="1"/>
</dbReference>
<reference evidence="5" key="2">
    <citation type="submission" date="2025-09" db="UniProtKB">
        <authorList>
            <consortium name="Ensembl"/>
        </authorList>
    </citation>
    <scope>IDENTIFICATION</scope>
</reference>
<dbReference type="Gene3D" id="1.10.533.10">
    <property type="entry name" value="Death Domain, Fas"/>
    <property type="match status" value="1"/>
</dbReference>
<protein>
    <submittedName>
        <fullName evidence="5">Caspase recruitment domain family, member 14</fullName>
    </submittedName>
</protein>
<evidence type="ECO:0000313" key="5">
    <source>
        <dbReference type="Ensembl" id="ENSNBRP00000023632.1"/>
    </source>
</evidence>
<dbReference type="CDD" id="cd08806">
    <property type="entry name" value="CARD_CARD14_CARMA2"/>
    <property type="match status" value="1"/>
</dbReference>
<dbReference type="SUPFAM" id="SSF47986">
    <property type="entry name" value="DEATH domain"/>
    <property type="match status" value="1"/>
</dbReference>
<feature type="coiled-coil region" evidence="3">
    <location>
        <begin position="133"/>
        <end position="167"/>
    </location>
</feature>
<dbReference type="AlphaFoldDB" id="A0A3Q4I0R9"/>
<dbReference type="Pfam" id="PF00619">
    <property type="entry name" value="CARD"/>
    <property type="match status" value="1"/>
</dbReference>